<gene>
    <name evidence="8" type="ORF">BU204_25940</name>
</gene>
<proteinExistence type="inferred from homology"/>
<evidence type="ECO:0000313" key="8">
    <source>
        <dbReference type="EMBL" id="OLF14650.1"/>
    </source>
</evidence>
<dbReference type="PIRSF" id="PIRSF006648">
    <property type="entry name" value="DrrB"/>
    <property type="match status" value="1"/>
</dbReference>
<dbReference type="InterPro" id="IPR013525">
    <property type="entry name" value="ABC2_TM"/>
</dbReference>
<dbReference type="InterPro" id="IPR047817">
    <property type="entry name" value="ABC2_TM_bact-type"/>
</dbReference>
<keyword evidence="2 6" id="KW-0812">Transmembrane</keyword>
<protein>
    <recommendedName>
        <fullName evidence="6">Transport permease protein</fullName>
    </recommendedName>
</protein>
<accession>A0A1Q8CJW4</accession>
<feature type="transmembrane region" description="Helical" evidence="6">
    <location>
        <begin position="67"/>
        <end position="88"/>
    </location>
</feature>
<keyword evidence="3 6" id="KW-1133">Transmembrane helix</keyword>
<evidence type="ECO:0000256" key="2">
    <source>
        <dbReference type="ARBA" id="ARBA00022692"/>
    </source>
</evidence>
<comment type="similarity">
    <text evidence="6">Belongs to the ABC-2 integral membrane protein family.</text>
</comment>
<feature type="transmembrane region" description="Helical" evidence="6">
    <location>
        <begin position="230"/>
        <end position="252"/>
    </location>
</feature>
<comment type="subcellular location">
    <subcellularLocation>
        <location evidence="6">Cell membrane</location>
        <topology evidence="6">Multi-pass membrane protein</topology>
    </subcellularLocation>
    <subcellularLocation>
        <location evidence="1">Membrane</location>
        <topology evidence="1">Multi-pass membrane protein</topology>
    </subcellularLocation>
</comment>
<feature type="domain" description="ABC transmembrane type-2" evidence="7">
    <location>
        <begin position="27"/>
        <end position="259"/>
    </location>
</feature>
<evidence type="ECO:0000256" key="5">
    <source>
        <dbReference type="ARBA" id="ARBA00023251"/>
    </source>
</evidence>
<dbReference type="PROSITE" id="PS51012">
    <property type="entry name" value="ABC_TM2"/>
    <property type="match status" value="1"/>
</dbReference>
<dbReference type="STRING" id="1912961.BU204_25940"/>
<feature type="transmembrane region" description="Helical" evidence="6">
    <location>
        <begin position="177"/>
        <end position="196"/>
    </location>
</feature>
<dbReference type="PANTHER" id="PTHR43229:SF2">
    <property type="entry name" value="NODULATION PROTEIN J"/>
    <property type="match status" value="1"/>
</dbReference>
<keyword evidence="6" id="KW-0813">Transport</keyword>
<dbReference type="AlphaFoldDB" id="A0A1Q8CJW4"/>
<feature type="transmembrane region" description="Helical" evidence="6">
    <location>
        <begin position="109"/>
        <end position="135"/>
    </location>
</feature>
<dbReference type="GO" id="GO:0140359">
    <property type="term" value="F:ABC-type transporter activity"/>
    <property type="evidence" value="ECO:0007669"/>
    <property type="project" value="InterPro"/>
</dbReference>
<organism evidence="8 9">
    <name type="scientific">Actinophytocola xanthii</name>
    <dbReference type="NCBI Taxonomy" id="1912961"/>
    <lineage>
        <taxon>Bacteria</taxon>
        <taxon>Bacillati</taxon>
        <taxon>Actinomycetota</taxon>
        <taxon>Actinomycetes</taxon>
        <taxon>Pseudonocardiales</taxon>
        <taxon>Pseudonocardiaceae</taxon>
    </lineage>
</organism>
<evidence type="ECO:0000256" key="4">
    <source>
        <dbReference type="ARBA" id="ARBA00023136"/>
    </source>
</evidence>
<dbReference type="PANTHER" id="PTHR43229">
    <property type="entry name" value="NODULATION PROTEIN J"/>
    <property type="match status" value="1"/>
</dbReference>
<evidence type="ECO:0000256" key="1">
    <source>
        <dbReference type="ARBA" id="ARBA00004141"/>
    </source>
</evidence>
<keyword evidence="9" id="KW-1185">Reference proteome</keyword>
<keyword evidence="5" id="KW-0046">Antibiotic resistance</keyword>
<name>A0A1Q8CJW4_9PSEU</name>
<keyword evidence="4 6" id="KW-0472">Membrane</keyword>
<dbReference type="EMBL" id="MSIE01000052">
    <property type="protein sequence ID" value="OLF14650.1"/>
    <property type="molecule type" value="Genomic_DNA"/>
</dbReference>
<dbReference type="Proteomes" id="UP000185596">
    <property type="component" value="Unassembled WGS sequence"/>
</dbReference>
<sequence length="262" mass="27319">MNTVPHPVRDAATMLRRTLRHLARYPSMVIMTLAMPVVLLLLFVGIFGGALNTGLGGGTPGRGYVDYVVPGILLMTVGYGATMTALAVNRDSTEGIIARFRTMAISRASVLTGHVASALARTMASCALVVAVALALGLRPAADPLDWLAMVGVLALLALALNWLAVAVGLSARNAEGVGGFTVVVQVLPFVSSAFVTPDSMSGAVRWFANNEPFTPVIDTLRGLLLGTPVGSSAGLAFAWCAGAAVAGYLWARAVFRRDPRQ</sequence>
<comment type="caution">
    <text evidence="8">The sequence shown here is derived from an EMBL/GenBank/DDBJ whole genome shotgun (WGS) entry which is preliminary data.</text>
</comment>
<feature type="transmembrane region" description="Helical" evidence="6">
    <location>
        <begin position="147"/>
        <end position="170"/>
    </location>
</feature>
<keyword evidence="6" id="KW-1003">Cell membrane</keyword>
<evidence type="ECO:0000256" key="6">
    <source>
        <dbReference type="RuleBase" id="RU361157"/>
    </source>
</evidence>
<dbReference type="GO" id="GO:0043190">
    <property type="term" value="C:ATP-binding cassette (ABC) transporter complex"/>
    <property type="evidence" value="ECO:0007669"/>
    <property type="project" value="InterPro"/>
</dbReference>
<dbReference type="Pfam" id="PF01061">
    <property type="entry name" value="ABC2_membrane"/>
    <property type="match status" value="1"/>
</dbReference>
<evidence type="ECO:0000256" key="3">
    <source>
        <dbReference type="ARBA" id="ARBA00022989"/>
    </source>
</evidence>
<dbReference type="InterPro" id="IPR051784">
    <property type="entry name" value="Nod_factor_ABC_transporter"/>
</dbReference>
<feature type="transmembrane region" description="Helical" evidence="6">
    <location>
        <begin position="25"/>
        <end position="47"/>
    </location>
</feature>
<dbReference type="GO" id="GO:0046677">
    <property type="term" value="P:response to antibiotic"/>
    <property type="evidence" value="ECO:0007669"/>
    <property type="project" value="UniProtKB-KW"/>
</dbReference>
<reference evidence="8 9" key="1">
    <citation type="submission" date="2016-12" db="EMBL/GenBank/DDBJ databases">
        <title>The draft genome sequence of Actinophytocola sp. 11-183.</title>
        <authorList>
            <person name="Wang W."/>
            <person name="Yuan L."/>
        </authorList>
    </citation>
    <scope>NUCLEOTIDE SEQUENCE [LARGE SCALE GENOMIC DNA]</scope>
    <source>
        <strain evidence="8 9">11-183</strain>
    </source>
</reference>
<dbReference type="InterPro" id="IPR000412">
    <property type="entry name" value="ABC_2_transport"/>
</dbReference>
<evidence type="ECO:0000259" key="7">
    <source>
        <dbReference type="PROSITE" id="PS51012"/>
    </source>
</evidence>
<evidence type="ECO:0000313" key="9">
    <source>
        <dbReference type="Proteomes" id="UP000185596"/>
    </source>
</evidence>